<sequence length="50" mass="6026">MLNTRTVASNEPGHSRQNRIIVHAMKRYQQAPLFRHVLRKEKIFEFLLLH</sequence>
<name>A0A1N7S0W5_9BURK</name>
<evidence type="ECO:0000313" key="1">
    <source>
        <dbReference type="EMBL" id="SIT40986.1"/>
    </source>
</evidence>
<proteinExistence type="predicted"/>
<protein>
    <submittedName>
        <fullName evidence="1">Uncharacterized protein</fullName>
    </submittedName>
</protein>
<organism evidence="1 2">
    <name type="scientific">Paraburkholderia piptadeniae</name>
    <dbReference type="NCBI Taxonomy" id="1701573"/>
    <lineage>
        <taxon>Bacteria</taxon>
        <taxon>Pseudomonadati</taxon>
        <taxon>Pseudomonadota</taxon>
        <taxon>Betaproteobacteria</taxon>
        <taxon>Burkholderiales</taxon>
        <taxon>Burkholderiaceae</taxon>
        <taxon>Paraburkholderia</taxon>
    </lineage>
</organism>
<accession>A0A1N7S0W5</accession>
<reference evidence="1" key="1">
    <citation type="submission" date="2016-12" db="EMBL/GenBank/DDBJ databases">
        <authorList>
            <person name="Moulin L."/>
        </authorList>
    </citation>
    <scope>NUCLEOTIDE SEQUENCE [LARGE SCALE GENOMIC DNA]</scope>
    <source>
        <strain evidence="1">STM 7183</strain>
    </source>
</reference>
<keyword evidence="2" id="KW-1185">Reference proteome</keyword>
<dbReference type="AlphaFoldDB" id="A0A1N7S0W5"/>
<dbReference type="EMBL" id="CYGY02000025">
    <property type="protein sequence ID" value="SIT40986.1"/>
    <property type="molecule type" value="Genomic_DNA"/>
</dbReference>
<comment type="caution">
    <text evidence="1">The sequence shown here is derived from an EMBL/GenBank/DDBJ whole genome shotgun (WGS) entry which is preliminary data.</text>
</comment>
<dbReference type="Proteomes" id="UP000195569">
    <property type="component" value="Unassembled WGS sequence"/>
</dbReference>
<evidence type="ECO:0000313" key="2">
    <source>
        <dbReference type="Proteomes" id="UP000195569"/>
    </source>
</evidence>
<gene>
    <name evidence="1" type="ORF">BN2476_250176</name>
</gene>